<dbReference type="OrthoDB" id="9786429at2"/>
<evidence type="ECO:0000256" key="5">
    <source>
        <dbReference type="ARBA" id="ARBA00023027"/>
    </source>
</evidence>
<evidence type="ECO:0000313" key="15">
    <source>
        <dbReference type="Proteomes" id="UP000181901"/>
    </source>
</evidence>
<evidence type="ECO:0000256" key="11">
    <source>
        <dbReference type="RuleBase" id="RU003691"/>
    </source>
</evidence>
<comment type="caution">
    <text evidence="14">The sequence shown here is derived from an EMBL/GenBank/DDBJ whole genome shotgun (WGS) entry which is preliminary data.</text>
</comment>
<dbReference type="InterPro" id="IPR004099">
    <property type="entry name" value="Pyr_nucl-diS_OxRdtase_dimer"/>
</dbReference>
<keyword evidence="5 9" id="KW-0520">NAD</keyword>
<dbReference type="InterPro" id="IPR050151">
    <property type="entry name" value="Class-I_Pyr_Nuc-Dis_Oxidored"/>
</dbReference>
<keyword evidence="6" id="KW-1015">Disulfide bond</keyword>
<evidence type="ECO:0000256" key="8">
    <source>
        <dbReference type="PIRSR" id="PIRSR000350-2"/>
    </source>
</evidence>
<evidence type="ECO:0000259" key="13">
    <source>
        <dbReference type="Pfam" id="PF07992"/>
    </source>
</evidence>
<keyword evidence="15" id="KW-1185">Reference proteome</keyword>
<evidence type="ECO:0000259" key="12">
    <source>
        <dbReference type="Pfam" id="PF02852"/>
    </source>
</evidence>
<keyword evidence="7 11" id="KW-0676">Redox-active center</keyword>
<dbReference type="Proteomes" id="UP000181901">
    <property type="component" value="Unassembled WGS sequence"/>
</dbReference>
<accession>A0A1J5NI16</accession>
<dbReference type="InterPro" id="IPR012999">
    <property type="entry name" value="Pyr_OxRdtase_I_AS"/>
</dbReference>
<dbReference type="RefSeq" id="WP_071546788.1">
    <property type="nucleotide sequence ID" value="NZ_LKAQ01000004.1"/>
</dbReference>
<evidence type="ECO:0000313" key="14">
    <source>
        <dbReference type="EMBL" id="OIQ51329.1"/>
    </source>
</evidence>
<dbReference type="InterPro" id="IPR036188">
    <property type="entry name" value="FAD/NAD-bd_sf"/>
</dbReference>
<dbReference type="InterPro" id="IPR023753">
    <property type="entry name" value="FAD/NAD-binding_dom"/>
</dbReference>
<feature type="binding site" evidence="9">
    <location>
        <begin position="140"/>
        <end position="142"/>
    </location>
    <ligand>
        <name>FAD</name>
        <dbReference type="ChEBI" id="CHEBI:57692"/>
    </ligand>
</feature>
<keyword evidence="4 11" id="KW-0560">Oxidoreductase</keyword>
<dbReference type="InterPro" id="IPR001100">
    <property type="entry name" value="Pyr_nuc-diS_OxRdtase"/>
</dbReference>
<dbReference type="Pfam" id="PF02852">
    <property type="entry name" value="Pyr_redox_dim"/>
    <property type="match status" value="1"/>
</dbReference>
<feature type="binding site" evidence="9">
    <location>
        <position position="112"/>
    </location>
    <ligand>
        <name>FAD</name>
        <dbReference type="ChEBI" id="CHEBI:57692"/>
    </ligand>
</feature>
<dbReference type="InterPro" id="IPR016156">
    <property type="entry name" value="FAD/NAD-linked_Rdtase_dimer_sf"/>
</dbReference>
<dbReference type="PIRSF" id="PIRSF000350">
    <property type="entry name" value="Mercury_reductase_MerA"/>
    <property type="match status" value="1"/>
</dbReference>
<organism evidence="14 15">
    <name type="scientific">Pseudodesulfovibrio hydrargyri</name>
    <dbReference type="NCBI Taxonomy" id="2125990"/>
    <lineage>
        <taxon>Bacteria</taxon>
        <taxon>Pseudomonadati</taxon>
        <taxon>Thermodesulfobacteriota</taxon>
        <taxon>Desulfovibrionia</taxon>
        <taxon>Desulfovibrionales</taxon>
        <taxon>Desulfovibrionaceae</taxon>
    </lineage>
</organism>
<name>A0A1J5NI16_9BACT</name>
<dbReference type="PANTHER" id="PTHR22912">
    <property type="entry name" value="DISULFIDE OXIDOREDUCTASE"/>
    <property type="match status" value="1"/>
</dbReference>
<gene>
    <name evidence="14" type="ORF">BerOc1_03279</name>
</gene>
<keyword evidence="3 9" id="KW-0274">FAD</keyword>
<feature type="domain" description="FAD/NAD(P)-binding" evidence="13">
    <location>
        <begin position="3"/>
        <end position="318"/>
    </location>
</feature>
<dbReference type="SUPFAM" id="SSF51905">
    <property type="entry name" value="FAD/NAD(P)-binding domain"/>
    <property type="match status" value="1"/>
</dbReference>
<dbReference type="PRINTS" id="PR00368">
    <property type="entry name" value="FADPNR"/>
</dbReference>
<dbReference type="GO" id="GO:0050660">
    <property type="term" value="F:flavin adenine dinucleotide binding"/>
    <property type="evidence" value="ECO:0007669"/>
    <property type="project" value="TreeGrafter"/>
</dbReference>
<dbReference type="AlphaFoldDB" id="A0A1J5NI16"/>
<feature type="disulfide bond" description="Redox-active" evidence="10">
    <location>
        <begin position="40"/>
        <end position="45"/>
    </location>
</feature>
<dbReference type="PRINTS" id="PR00411">
    <property type="entry name" value="PNDRDTASEI"/>
</dbReference>
<evidence type="ECO:0000256" key="4">
    <source>
        <dbReference type="ARBA" id="ARBA00023002"/>
    </source>
</evidence>
<dbReference type="Pfam" id="PF07992">
    <property type="entry name" value="Pyr_redox_2"/>
    <property type="match status" value="1"/>
</dbReference>
<reference evidence="14 15" key="1">
    <citation type="submission" date="2015-09" db="EMBL/GenBank/DDBJ databases">
        <title>Genome of Desulfovibrio dechloracetivorans BerOc1, a mercury methylating strain isolated from highly hydrocarbons and metals contaminated coastal sediments.</title>
        <authorList>
            <person name="Goni Urriza M."/>
            <person name="Gassie C."/>
            <person name="Bouchez O."/>
            <person name="Klopp C."/>
            <person name="Ranchou-Peyruse A."/>
            <person name="Remy G."/>
        </authorList>
    </citation>
    <scope>NUCLEOTIDE SEQUENCE [LARGE SCALE GENOMIC DNA]</scope>
    <source>
        <strain evidence="14 15">BerOc1</strain>
    </source>
</reference>
<evidence type="ECO:0000256" key="3">
    <source>
        <dbReference type="ARBA" id="ARBA00022827"/>
    </source>
</evidence>
<dbReference type="Gene3D" id="3.50.50.60">
    <property type="entry name" value="FAD/NAD(P)-binding domain"/>
    <property type="match status" value="2"/>
</dbReference>
<feature type="binding site" evidence="9">
    <location>
        <position position="49"/>
    </location>
    <ligand>
        <name>FAD</name>
        <dbReference type="ChEBI" id="CHEBI:57692"/>
    </ligand>
</feature>
<comment type="cofactor">
    <cofactor evidence="9">
        <name>FAD</name>
        <dbReference type="ChEBI" id="CHEBI:57692"/>
    </cofactor>
    <text evidence="9">Binds 1 FAD per subunit.</text>
</comment>
<proteinExistence type="inferred from homology"/>
<evidence type="ECO:0000256" key="1">
    <source>
        <dbReference type="ARBA" id="ARBA00007532"/>
    </source>
</evidence>
<dbReference type="GO" id="GO:0006103">
    <property type="term" value="P:2-oxoglutarate metabolic process"/>
    <property type="evidence" value="ECO:0007669"/>
    <property type="project" value="TreeGrafter"/>
</dbReference>
<feature type="binding site" evidence="9">
    <location>
        <position position="264"/>
    </location>
    <ligand>
        <name>NAD(+)</name>
        <dbReference type="ChEBI" id="CHEBI:57540"/>
    </ligand>
</feature>
<keyword evidence="9" id="KW-0547">Nucleotide-binding</keyword>
<comment type="similarity">
    <text evidence="1 11">Belongs to the class-I pyridine nucleotide-disulfide oxidoreductase family.</text>
</comment>
<feature type="domain" description="Pyridine nucleotide-disulphide oxidoreductase dimerisation" evidence="12">
    <location>
        <begin position="338"/>
        <end position="443"/>
    </location>
</feature>
<dbReference type="SUPFAM" id="SSF55424">
    <property type="entry name" value="FAD/NAD-linked reductases, dimerisation (C-terminal) domain"/>
    <property type="match status" value="1"/>
</dbReference>
<dbReference type="Gene3D" id="3.30.390.30">
    <property type="match status" value="1"/>
</dbReference>
<evidence type="ECO:0000256" key="10">
    <source>
        <dbReference type="PIRSR" id="PIRSR000350-4"/>
    </source>
</evidence>
<feature type="binding site" evidence="9">
    <location>
        <position position="303"/>
    </location>
    <ligand>
        <name>FAD</name>
        <dbReference type="ChEBI" id="CHEBI:57692"/>
    </ligand>
</feature>
<dbReference type="EC" id="1.8.1.4" evidence="14"/>
<evidence type="ECO:0000256" key="2">
    <source>
        <dbReference type="ARBA" id="ARBA00022630"/>
    </source>
</evidence>
<dbReference type="PROSITE" id="PS00076">
    <property type="entry name" value="PYRIDINE_REDOX_1"/>
    <property type="match status" value="1"/>
</dbReference>
<dbReference type="GO" id="GO:0004148">
    <property type="term" value="F:dihydrolipoyl dehydrogenase (NADH) activity"/>
    <property type="evidence" value="ECO:0007669"/>
    <property type="project" value="UniProtKB-EC"/>
</dbReference>
<feature type="binding site" evidence="9">
    <location>
        <begin position="177"/>
        <end position="184"/>
    </location>
    <ligand>
        <name>NAD(+)</name>
        <dbReference type="ChEBI" id="CHEBI:57540"/>
    </ligand>
</feature>
<evidence type="ECO:0000256" key="7">
    <source>
        <dbReference type="ARBA" id="ARBA00023284"/>
    </source>
</evidence>
<feature type="active site" description="Proton acceptor" evidence="8">
    <location>
        <position position="435"/>
    </location>
</feature>
<evidence type="ECO:0000256" key="9">
    <source>
        <dbReference type="PIRSR" id="PIRSR000350-3"/>
    </source>
</evidence>
<keyword evidence="2 11" id="KW-0285">Flavoprotein</keyword>
<dbReference type="PANTHER" id="PTHR22912:SF151">
    <property type="entry name" value="DIHYDROLIPOYL DEHYDROGENASE, MITOCHONDRIAL"/>
    <property type="match status" value="1"/>
</dbReference>
<dbReference type="EMBL" id="LKAQ01000004">
    <property type="protein sequence ID" value="OIQ51329.1"/>
    <property type="molecule type" value="Genomic_DNA"/>
</dbReference>
<protein>
    <submittedName>
        <fullName evidence="14">Dihydrolipoyl dehydrogenase</fullName>
        <ecNumber evidence="14">1.8.1.4</ecNumber>
    </submittedName>
</protein>
<evidence type="ECO:0000256" key="6">
    <source>
        <dbReference type="ARBA" id="ARBA00023157"/>
    </source>
</evidence>
<sequence>MTFDLVVIGAGPGGFDAAVEAANLGLSVALVERDFLGGTCLNRGCIPTKLWLGATSSIEELHNQARMKVASGEVTVDFAGLQGRVQKHLGATRKAMAMQLKKLGVELVEGTGRLSGDHRVTVVTADGEQTLDYKKLVVATGSKPIFFPGLEPDGECVLDSDMFLAMESMPKSLIVVGAGFIGLEMAQVAHRFGCTITVVDAMDRVAPLEDPEVSKALASMFKRWKWDIRLEERVAGVRTRDGRAELTFQTGDKLTADKALVAVGRGPVTQGIGLEEAGIELLFNQIQVDDYLMAAPDIYAIGDANGHIQLAHAASHQAHYVARHAAGRIEGPYACPPVPSVLYGAPEAMRVGMMENEAFLADFDSTEVSTAQLAANPMAQAHAATQGFVKVVWSGGRVVGVTAVGHDVSRLVTPAAMIVQQGWTADDTHSIIFAHPSLDESLLAALTAERKKVQ</sequence>